<dbReference type="Gene3D" id="2.30.110.10">
    <property type="entry name" value="Electron Transport, Fmn-binding Protein, Chain A"/>
    <property type="match status" value="1"/>
</dbReference>
<evidence type="ECO:0000313" key="1">
    <source>
        <dbReference type="EMBL" id="GAA1974634.1"/>
    </source>
</evidence>
<dbReference type="SUPFAM" id="SSF50475">
    <property type="entry name" value="FMN-binding split barrel"/>
    <property type="match status" value="1"/>
</dbReference>
<reference evidence="1 2" key="1">
    <citation type="journal article" date="2019" name="Int. J. Syst. Evol. Microbiol.">
        <title>The Global Catalogue of Microorganisms (GCM) 10K type strain sequencing project: providing services to taxonomists for standard genome sequencing and annotation.</title>
        <authorList>
            <consortium name="The Broad Institute Genomics Platform"/>
            <consortium name="The Broad Institute Genome Sequencing Center for Infectious Disease"/>
            <person name="Wu L."/>
            <person name="Ma J."/>
        </authorList>
    </citation>
    <scope>NUCLEOTIDE SEQUENCE [LARGE SCALE GENOMIC DNA]</scope>
    <source>
        <strain evidence="1 2">JCM 15309</strain>
    </source>
</reference>
<dbReference type="Proteomes" id="UP001500571">
    <property type="component" value="Unassembled WGS sequence"/>
</dbReference>
<accession>A0ABN2RTI1</accession>
<proteinExistence type="predicted"/>
<name>A0ABN2RTI1_9ACTN</name>
<dbReference type="InterPro" id="IPR024747">
    <property type="entry name" value="Pyridox_Oxase-rel"/>
</dbReference>
<protein>
    <submittedName>
        <fullName evidence="1">Pyridoxamine 5'-phosphate oxidase family protein</fullName>
    </submittedName>
</protein>
<keyword evidence="2" id="KW-1185">Reference proteome</keyword>
<dbReference type="RefSeq" id="WP_344047935.1">
    <property type="nucleotide sequence ID" value="NZ_BAAAPB010000005.1"/>
</dbReference>
<gene>
    <name evidence="1" type="ORF">GCM10009798_39840</name>
</gene>
<dbReference type="EMBL" id="BAAAPB010000005">
    <property type="protein sequence ID" value="GAA1974634.1"/>
    <property type="molecule type" value="Genomic_DNA"/>
</dbReference>
<dbReference type="InterPro" id="IPR012349">
    <property type="entry name" value="Split_barrel_FMN-bd"/>
</dbReference>
<evidence type="ECO:0000313" key="2">
    <source>
        <dbReference type="Proteomes" id="UP001500571"/>
    </source>
</evidence>
<organism evidence="1 2">
    <name type="scientific">Nocardioides panacihumi</name>
    <dbReference type="NCBI Taxonomy" id="400774"/>
    <lineage>
        <taxon>Bacteria</taxon>
        <taxon>Bacillati</taxon>
        <taxon>Actinomycetota</taxon>
        <taxon>Actinomycetes</taxon>
        <taxon>Propionibacteriales</taxon>
        <taxon>Nocardioidaceae</taxon>
        <taxon>Nocardioides</taxon>
    </lineage>
</organism>
<sequence>MNELWFRGQLREIGRAECLELLESTSVGRIAFCSIRGPVVLPVNHAMIGGEIVVRVTPAGQTSRYLRDSGPGADLTFEVDAFDESTKSGWSVLVNGSARAGEPESMLGATDRPVPWPAGSYWEYVRIRPNRVTGRRLVTA</sequence>
<dbReference type="Pfam" id="PF12900">
    <property type="entry name" value="Pyridox_ox_2"/>
    <property type="match status" value="1"/>
</dbReference>
<comment type="caution">
    <text evidence="1">The sequence shown here is derived from an EMBL/GenBank/DDBJ whole genome shotgun (WGS) entry which is preliminary data.</text>
</comment>